<keyword evidence="1" id="KW-0167">Capsid protein</keyword>
<dbReference type="Pfam" id="PF10628">
    <property type="entry name" value="CotE"/>
    <property type="match status" value="1"/>
</dbReference>
<evidence type="ECO:0000313" key="1">
    <source>
        <dbReference type="EMBL" id="TDQ39722.1"/>
    </source>
</evidence>
<reference evidence="1 2" key="1">
    <citation type="submission" date="2019-03" db="EMBL/GenBank/DDBJ databases">
        <title>Genomic Encyclopedia of Type Strains, Phase IV (KMG-IV): sequencing the most valuable type-strain genomes for metagenomic binning, comparative biology and taxonomic classification.</title>
        <authorList>
            <person name="Goeker M."/>
        </authorList>
    </citation>
    <scope>NUCLEOTIDE SEQUENCE [LARGE SCALE GENOMIC DNA]</scope>
    <source>
        <strain evidence="1 2">DSM 28697</strain>
    </source>
</reference>
<keyword evidence="2" id="KW-1185">Reference proteome</keyword>
<dbReference type="OrthoDB" id="2374983at2"/>
<dbReference type="InterPro" id="IPR018901">
    <property type="entry name" value="Spore_coat_CotE"/>
</dbReference>
<comment type="caution">
    <text evidence="1">The sequence shown here is derived from an EMBL/GenBank/DDBJ whole genome shotgun (WGS) entry which is preliminary data.</text>
</comment>
<dbReference type="Proteomes" id="UP000295632">
    <property type="component" value="Unassembled WGS sequence"/>
</dbReference>
<sequence length="185" mass="21282">MAKRGHSVKYREIIVKAVCGKGKKFTQCTHTISPNFKPTSILGCWIINHRYEAKRKGDCVVVEGRYDVNVWYSCENNTKTQVVTETISYKDEVPLKVKDEHCIGEEEEVVARVLQQPNCLEANISEKGSKVLVEVEREFIVEIIGETKIRVSVHPDSRCDDDWQRVLEEESFEDLETDFLSAEEE</sequence>
<name>A0A4R6U2X3_9BACI</name>
<keyword evidence="1" id="KW-0946">Virion</keyword>
<dbReference type="EMBL" id="SNYJ01000007">
    <property type="protein sequence ID" value="TDQ39722.1"/>
    <property type="molecule type" value="Genomic_DNA"/>
</dbReference>
<proteinExistence type="predicted"/>
<organism evidence="1 2">
    <name type="scientific">Aureibacillus halotolerans</name>
    <dbReference type="NCBI Taxonomy" id="1508390"/>
    <lineage>
        <taxon>Bacteria</taxon>
        <taxon>Bacillati</taxon>
        <taxon>Bacillota</taxon>
        <taxon>Bacilli</taxon>
        <taxon>Bacillales</taxon>
        <taxon>Bacillaceae</taxon>
        <taxon>Aureibacillus</taxon>
    </lineage>
</organism>
<dbReference type="AlphaFoldDB" id="A0A4R6U2X3"/>
<gene>
    <name evidence="1" type="ORF">EV213_10789</name>
</gene>
<dbReference type="RefSeq" id="WP_133580400.1">
    <property type="nucleotide sequence ID" value="NZ_SNYJ01000007.1"/>
</dbReference>
<protein>
    <submittedName>
        <fullName evidence="1">Spore coat protein E</fullName>
    </submittedName>
</protein>
<evidence type="ECO:0000313" key="2">
    <source>
        <dbReference type="Proteomes" id="UP000295632"/>
    </source>
</evidence>
<accession>A0A4R6U2X3</accession>